<feature type="domain" description="RNA polymerase sigma-70 region 2" evidence="6">
    <location>
        <begin position="28"/>
        <end position="94"/>
    </location>
</feature>
<accession>A0A0A7PN55</accession>
<feature type="domain" description="RNA polymerase sigma factor 70 region 4 type 2" evidence="7">
    <location>
        <begin position="130"/>
        <end position="181"/>
    </location>
</feature>
<dbReference type="GO" id="GO:0016987">
    <property type="term" value="F:sigma factor activity"/>
    <property type="evidence" value="ECO:0007669"/>
    <property type="project" value="UniProtKB-KW"/>
</dbReference>
<evidence type="ECO:0000259" key="6">
    <source>
        <dbReference type="Pfam" id="PF04542"/>
    </source>
</evidence>
<dbReference type="SUPFAM" id="SSF88946">
    <property type="entry name" value="Sigma2 domain of RNA polymerase sigma factors"/>
    <property type="match status" value="1"/>
</dbReference>
<evidence type="ECO:0000256" key="3">
    <source>
        <dbReference type="ARBA" id="ARBA00023082"/>
    </source>
</evidence>
<name>A0A0A7PN55_9SPHN</name>
<dbReference type="InterPro" id="IPR036388">
    <property type="entry name" value="WH-like_DNA-bd_sf"/>
</dbReference>
<dbReference type="SUPFAM" id="SSF88659">
    <property type="entry name" value="Sigma3 and sigma4 domains of RNA polymerase sigma factors"/>
    <property type="match status" value="1"/>
</dbReference>
<evidence type="ECO:0000259" key="7">
    <source>
        <dbReference type="Pfam" id="PF08281"/>
    </source>
</evidence>
<comment type="similarity">
    <text evidence="1">Belongs to the sigma-70 factor family. ECF subfamily.</text>
</comment>
<keyword evidence="2" id="KW-0805">Transcription regulation</keyword>
<dbReference type="PANTHER" id="PTHR43133:SF8">
    <property type="entry name" value="RNA POLYMERASE SIGMA FACTOR HI_1459-RELATED"/>
    <property type="match status" value="1"/>
</dbReference>
<dbReference type="RefSeq" id="WP_003046398.1">
    <property type="nucleotide sequence ID" value="NZ_CP009122.1"/>
</dbReference>
<dbReference type="Gene3D" id="1.10.10.10">
    <property type="entry name" value="Winged helix-like DNA-binding domain superfamily/Winged helix DNA-binding domain"/>
    <property type="match status" value="1"/>
</dbReference>
<keyword evidence="3" id="KW-0731">Sigma factor</keyword>
<evidence type="ECO:0000256" key="1">
    <source>
        <dbReference type="ARBA" id="ARBA00010641"/>
    </source>
</evidence>
<dbReference type="InterPro" id="IPR013324">
    <property type="entry name" value="RNA_pol_sigma_r3/r4-like"/>
</dbReference>
<dbReference type="InterPro" id="IPR014284">
    <property type="entry name" value="RNA_pol_sigma-70_dom"/>
</dbReference>
<sequence length="194" mass="21962">MSADLSQCSDQDLAAFARAHREDAYRELLRRYKTGVYRLIVKQIGDADEAMDLTQETFVSGFSALDRYDGERPFRTWIARIALNKCRDWARRRKVRAFFSRALPLENAHHVASDGPGPDSAATDRRELARVRGAIDQLPQNLREVLLLRGVDEVSQAETAVILRVSEKTVETRLYRARTRLRELLAGTSASAEG</sequence>
<protein>
    <submittedName>
        <fullName evidence="8">ECF subfamily RNA polymerase sigma-24 factor</fullName>
    </submittedName>
</protein>
<dbReference type="AlphaFoldDB" id="A0A0A7PN55"/>
<dbReference type="Gene3D" id="1.10.1740.10">
    <property type="match status" value="1"/>
</dbReference>
<dbReference type="Pfam" id="PF04542">
    <property type="entry name" value="Sigma70_r2"/>
    <property type="match status" value="1"/>
</dbReference>
<evidence type="ECO:0000256" key="5">
    <source>
        <dbReference type="ARBA" id="ARBA00023163"/>
    </source>
</evidence>
<dbReference type="OrthoDB" id="7041663at2"/>
<dbReference type="KEGG" id="sphk:SKP52_22945"/>
<dbReference type="InterPro" id="IPR039425">
    <property type="entry name" value="RNA_pol_sigma-70-like"/>
</dbReference>
<reference evidence="8 9" key="1">
    <citation type="journal article" date="2015" name="Int. J. Syst. Evol. Microbiol.">
        <title>Description of Sphingopyxis fribergensis sp. nov. - a soil bacterium with the ability to degrade styrene and phenylacetic acid.</title>
        <authorList>
            <person name="Oelschlagel M."/>
            <person name="Ruckert C."/>
            <person name="Kalinowski J."/>
            <person name="Schmidt G."/>
            <person name="Schlomann M."/>
            <person name="Tischler D."/>
        </authorList>
    </citation>
    <scope>NUCLEOTIDE SEQUENCE [LARGE SCALE GENOMIC DNA]</scope>
    <source>
        <strain evidence="8 9">Kp5.2</strain>
    </source>
</reference>
<evidence type="ECO:0000256" key="4">
    <source>
        <dbReference type="ARBA" id="ARBA00023125"/>
    </source>
</evidence>
<dbReference type="STRING" id="1515612.SKP52_22945"/>
<keyword evidence="4" id="KW-0238">DNA-binding</keyword>
<dbReference type="Proteomes" id="UP000030907">
    <property type="component" value="Chromosome"/>
</dbReference>
<keyword evidence="5" id="KW-0804">Transcription</keyword>
<dbReference type="CDD" id="cd06171">
    <property type="entry name" value="Sigma70_r4"/>
    <property type="match status" value="1"/>
</dbReference>
<dbReference type="NCBIfam" id="TIGR02937">
    <property type="entry name" value="sigma70-ECF"/>
    <property type="match status" value="1"/>
</dbReference>
<evidence type="ECO:0000313" key="8">
    <source>
        <dbReference type="EMBL" id="AJA11434.1"/>
    </source>
</evidence>
<dbReference type="InterPro" id="IPR007627">
    <property type="entry name" value="RNA_pol_sigma70_r2"/>
</dbReference>
<dbReference type="InterPro" id="IPR013325">
    <property type="entry name" value="RNA_pol_sigma_r2"/>
</dbReference>
<dbReference type="EMBL" id="CP009122">
    <property type="protein sequence ID" value="AJA11434.1"/>
    <property type="molecule type" value="Genomic_DNA"/>
</dbReference>
<dbReference type="GO" id="GO:0003677">
    <property type="term" value="F:DNA binding"/>
    <property type="evidence" value="ECO:0007669"/>
    <property type="project" value="UniProtKB-KW"/>
</dbReference>
<dbReference type="Pfam" id="PF08281">
    <property type="entry name" value="Sigma70_r4_2"/>
    <property type="match status" value="1"/>
</dbReference>
<evidence type="ECO:0000313" key="9">
    <source>
        <dbReference type="Proteomes" id="UP000030907"/>
    </source>
</evidence>
<dbReference type="InterPro" id="IPR013249">
    <property type="entry name" value="RNA_pol_sigma70_r4_t2"/>
</dbReference>
<proteinExistence type="inferred from homology"/>
<organism evidence="8 9">
    <name type="scientific">Sphingopyxis fribergensis</name>
    <dbReference type="NCBI Taxonomy" id="1515612"/>
    <lineage>
        <taxon>Bacteria</taxon>
        <taxon>Pseudomonadati</taxon>
        <taxon>Pseudomonadota</taxon>
        <taxon>Alphaproteobacteria</taxon>
        <taxon>Sphingomonadales</taxon>
        <taxon>Sphingomonadaceae</taxon>
        <taxon>Sphingopyxis</taxon>
    </lineage>
</organism>
<dbReference type="PANTHER" id="PTHR43133">
    <property type="entry name" value="RNA POLYMERASE ECF-TYPE SIGMA FACTO"/>
    <property type="match status" value="1"/>
</dbReference>
<dbReference type="GO" id="GO:0006352">
    <property type="term" value="P:DNA-templated transcription initiation"/>
    <property type="evidence" value="ECO:0007669"/>
    <property type="project" value="InterPro"/>
</dbReference>
<dbReference type="HOGENOM" id="CLU_047691_3_0_5"/>
<keyword evidence="9" id="KW-1185">Reference proteome</keyword>
<gene>
    <name evidence="8" type="ORF">SKP52_22945</name>
</gene>
<evidence type="ECO:0000256" key="2">
    <source>
        <dbReference type="ARBA" id="ARBA00023015"/>
    </source>
</evidence>